<dbReference type="Gene3D" id="3.20.20.80">
    <property type="entry name" value="Glycosidases"/>
    <property type="match status" value="1"/>
</dbReference>
<dbReference type="PANTHER" id="PTHR41244:SF1">
    <property type="entry name" value="GLYCOSYLTRANSFERASE"/>
    <property type="match status" value="1"/>
</dbReference>
<dbReference type="EMBL" id="QSGO01000001">
    <property type="protein sequence ID" value="RHB38296.1"/>
    <property type="molecule type" value="Genomic_DNA"/>
</dbReference>
<accession>A0A413VXI7</accession>
<dbReference type="GO" id="GO:0016740">
    <property type="term" value="F:transferase activity"/>
    <property type="evidence" value="ECO:0007669"/>
    <property type="project" value="UniProtKB-KW"/>
</dbReference>
<organism evidence="1 2">
    <name type="scientific">Bacteroides nordii</name>
    <dbReference type="NCBI Taxonomy" id="291645"/>
    <lineage>
        <taxon>Bacteria</taxon>
        <taxon>Pseudomonadati</taxon>
        <taxon>Bacteroidota</taxon>
        <taxon>Bacteroidia</taxon>
        <taxon>Bacteroidales</taxon>
        <taxon>Bacteroidaceae</taxon>
        <taxon>Bacteroides</taxon>
    </lineage>
</organism>
<evidence type="ECO:0000313" key="1">
    <source>
        <dbReference type="EMBL" id="RHB38296.1"/>
    </source>
</evidence>
<dbReference type="Proteomes" id="UP000284379">
    <property type="component" value="Unassembled WGS sequence"/>
</dbReference>
<dbReference type="CDD" id="cd11579">
    <property type="entry name" value="Glyco_tran_WbsX"/>
    <property type="match status" value="1"/>
</dbReference>
<proteinExistence type="predicted"/>
<dbReference type="RefSeq" id="WP_122200602.1">
    <property type="nucleotide sequence ID" value="NZ_CABJFV010000001.1"/>
</dbReference>
<evidence type="ECO:0000313" key="2">
    <source>
        <dbReference type="Proteomes" id="UP000284379"/>
    </source>
</evidence>
<dbReference type="AlphaFoldDB" id="A0A413VXI7"/>
<comment type="caution">
    <text evidence="1">The sequence shown here is derived from an EMBL/GenBank/DDBJ whole genome shotgun (WGS) entry which is preliminary data.</text>
</comment>
<sequence length="362" mass="43139">MNRKTKILAFYLPQFHTIPENDEWWGKGFTEWTNVRKAVPHHKGQYQPRVPLNNNYYDLSDIETLKWQADLANKYGVYGFCLYHYWFGGKLLLEKPAKNLLAHPEIGLNYCFSWANEPWARTWDGKNKQVLMPQSYGGKEDWKLHFDYLLPFFKDDRYIKEEGKPMFLIYKSASIDQCQEMMEYWQELAKQNGFLGIHFVETLKKWLPEKRELPFAAKVEFEPTGAKNISQLYYHRIRRYLIRGINSLFKLQLPENKKILFKDEIKKSLQNLSPKGTYPGVFIGWDNTARRGLSAIYITSPTKQEFKNYLIEKINIGKRIYQTDYLFINAWNEWAEGTYLEPDEKHGYEYLEAIKEVLDKKQ</sequence>
<gene>
    <name evidence="1" type="ORF">DW888_00280</name>
</gene>
<name>A0A413VXI7_9BACE</name>
<dbReference type="Pfam" id="PF14307">
    <property type="entry name" value="Glyco_tran_WbsX"/>
    <property type="match status" value="1"/>
</dbReference>
<protein>
    <submittedName>
        <fullName evidence="1">Glycosyl transferase</fullName>
    </submittedName>
</protein>
<reference evidence="1 2" key="1">
    <citation type="submission" date="2018-08" db="EMBL/GenBank/DDBJ databases">
        <title>A genome reference for cultivated species of the human gut microbiota.</title>
        <authorList>
            <person name="Zou Y."/>
            <person name="Xue W."/>
            <person name="Luo G."/>
        </authorList>
    </citation>
    <scope>NUCLEOTIDE SEQUENCE [LARGE SCALE GENOMIC DNA]</scope>
    <source>
        <strain evidence="1 2">AM40-30BH</strain>
    </source>
</reference>
<dbReference type="PANTHER" id="PTHR41244">
    <property type="entry name" value="RHAMNAN SYNTHESIS F"/>
    <property type="match status" value="1"/>
</dbReference>
<dbReference type="InterPro" id="IPR032719">
    <property type="entry name" value="WbsX"/>
</dbReference>
<keyword evidence="1" id="KW-0808">Transferase</keyword>